<dbReference type="OrthoDB" id="3631755at2"/>
<sequence>MAHQVDRAIEAVDAAMRQLKRSMRGIPARREGFKDHHDRTAKAIARLTVTLSDSRAAIRD</sequence>
<accession>A0A1I3R8F4</accession>
<name>A0A1I3R8F4_9PSEU</name>
<reference evidence="1 2" key="1">
    <citation type="submission" date="2016-10" db="EMBL/GenBank/DDBJ databases">
        <authorList>
            <person name="de Groot N.N."/>
        </authorList>
    </citation>
    <scope>NUCLEOTIDE SEQUENCE [LARGE SCALE GENOMIC DNA]</scope>
    <source>
        <strain evidence="1 2">DSM 44468</strain>
    </source>
</reference>
<dbReference type="RefSeq" id="WP_091505872.1">
    <property type="nucleotide sequence ID" value="NZ_FORP01000005.1"/>
</dbReference>
<dbReference type="Proteomes" id="UP000199025">
    <property type="component" value="Unassembled WGS sequence"/>
</dbReference>
<dbReference type="AlphaFoldDB" id="A0A1I3R8F4"/>
<evidence type="ECO:0000313" key="2">
    <source>
        <dbReference type="Proteomes" id="UP000199025"/>
    </source>
</evidence>
<proteinExistence type="predicted"/>
<evidence type="ECO:0000313" key="1">
    <source>
        <dbReference type="EMBL" id="SFJ41506.1"/>
    </source>
</evidence>
<keyword evidence="2" id="KW-1185">Reference proteome</keyword>
<protein>
    <submittedName>
        <fullName evidence="1">Uncharacterized protein</fullName>
    </submittedName>
</protein>
<organism evidence="1 2">
    <name type="scientific">Amycolatopsis sacchari</name>
    <dbReference type="NCBI Taxonomy" id="115433"/>
    <lineage>
        <taxon>Bacteria</taxon>
        <taxon>Bacillati</taxon>
        <taxon>Actinomycetota</taxon>
        <taxon>Actinomycetes</taxon>
        <taxon>Pseudonocardiales</taxon>
        <taxon>Pseudonocardiaceae</taxon>
        <taxon>Amycolatopsis</taxon>
    </lineage>
</organism>
<dbReference type="STRING" id="115433.SAMN05421835_105148"/>
<dbReference type="EMBL" id="FORP01000005">
    <property type="protein sequence ID" value="SFJ41506.1"/>
    <property type="molecule type" value="Genomic_DNA"/>
</dbReference>
<gene>
    <name evidence="1" type="ORF">SAMN05421835_105148</name>
</gene>